<proteinExistence type="predicted"/>
<reference evidence="1" key="1">
    <citation type="submission" date="2019-02" db="EMBL/GenBank/DDBJ databases">
        <authorList>
            <person name="Gruber-Vodicka R. H."/>
            <person name="Seah K. B. B."/>
        </authorList>
    </citation>
    <scope>NUCLEOTIDE SEQUENCE</scope>
    <source>
        <strain evidence="1">BECK_S313</strain>
    </source>
</reference>
<dbReference type="AlphaFoldDB" id="A0A450WIV4"/>
<name>A0A450WIV4_9GAMM</name>
<accession>A0A450WIV4</accession>
<dbReference type="EMBL" id="CAADFK010000106">
    <property type="protein sequence ID" value="VFK16957.1"/>
    <property type="molecule type" value="Genomic_DNA"/>
</dbReference>
<protein>
    <submittedName>
        <fullName evidence="1">Uncharacterized protein</fullName>
    </submittedName>
</protein>
<sequence length="116" mass="13894">MHKISPSGRGNIFFIHAMKSWFRPSRVRIMRQRSEAKPRQQINRIFTMYFIYKISANRLTPVDHCDKYPDAKKAVRSLREAMSPEDDHTFRIIFAPNTEEAERRLREKREPFPGEE</sequence>
<gene>
    <name evidence="1" type="ORF">BECKLPF1236B_GA0070989_110611</name>
</gene>
<evidence type="ECO:0000313" key="1">
    <source>
        <dbReference type="EMBL" id="VFK16957.1"/>
    </source>
</evidence>
<organism evidence="1">
    <name type="scientific">Candidatus Kentrum sp. LPFa</name>
    <dbReference type="NCBI Taxonomy" id="2126335"/>
    <lineage>
        <taxon>Bacteria</taxon>
        <taxon>Pseudomonadati</taxon>
        <taxon>Pseudomonadota</taxon>
        <taxon>Gammaproteobacteria</taxon>
        <taxon>Candidatus Kentrum</taxon>
    </lineage>
</organism>